<dbReference type="GO" id="GO:0016020">
    <property type="term" value="C:membrane"/>
    <property type="evidence" value="ECO:0007669"/>
    <property type="project" value="UniProtKB-SubCell"/>
</dbReference>
<comment type="similarity">
    <text evidence="2">Belongs to the PER33/POM33 family.</text>
</comment>
<keyword evidence="4 7" id="KW-1133">Transmembrane helix</keyword>
<dbReference type="InterPro" id="IPR051645">
    <property type="entry name" value="PER33/POM33_regulator"/>
</dbReference>
<dbReference type="InterPro" id="IPR005344">
    <property type="entry name" value="TMEM33/Pom33"/>
</dbReference>
<feature type="transmembrane region" description="Helical" evidence="7">
    <location>
        <begin position="180"/>
        <end position="210"/>
    </location>
</feature>
<dbReference type="Pfam" id="PF03661">
    <property type="entry name" value="TMEM33_Pom33"/>
    <property type="match status" value="1"/>
</dbReference>
<sequence>MDDEERKAEVEFEQYEFENDDGYHEFRNAVTVVGLRDGRGEADRDTERVLRRKYFRQKVNSKLRKTSTTTSSSGQAPPTSGSARSVPQSYPGSAQRRVTDTFDEVIRRISRDEVMFVIHTIVWVSALMTILPWSSGMIFYRKVHTAAIVAGTMTLFLRVGRPRLDRRWVVKALRTQDAQYLFFSFIFRVAPYPEILSVLPPAIFSLYAFLDSGVRLTRLYVPTQWHIHLLPIAAKAIQIRPQATLLIPMVEPSILGMQILKLLFGHQRQLFLVLSFFQFCRWRYQLSVESRQLWGRLDERATGVLQSFPSALQMYQKLRSLVSQTGTILDIAQAAQPTSQGH</sequence>
<protein>
    <submittedName>
        <fullName evidence="8">Uncharacterized protein</fullName>
    </submittedName>
</protein>
<organism evidence="8">
    <name type="scientific">Compsopogon caeruleus</name>
    <dbReference type="NCBI Taxonomy" id="31354"/>
    <lineage>
        <taxon>Eukaryota</taxon>
        <taxon>Rhodophyta</taxon>
        <taxon>Compsopogonophyceae</taxon>
        <taxon>Compsopogonales</taxon>
        <taxon>Compsopogonaceae</taxon>
        <taxon>Compsopogon</taxon>
    </lineage>
</organism>
<evidence type="ECO:0000256" key="6">
    <source>
        <dbReference type="SAM" id="MobiDB-lite"/>
    </source>
</evidence>
<dbReference type="EMBL" id="HBGH01001122">
    <property type="protein sequence ID" value="CAD9222473.1"/>
    <property type="molecule type" value="Transcribed_RNA"/>
</dbReference>
<feature type="region of interest" description="Disordered" evidence="6">
    <location>
        <begin position="61"/>
        <end position="96"/>
    </location>
</feature>
<evidence type="ECO:0000256" key="1">
    <source>
        <dbReference type="ARBA" id="ARBA00004141"/>
    </source>
</evidence>
<evidence type="ECO:0000313" key="8">
    <source>
        <dbReference type="EMBL" id="CAD9222473.1"/>
    </source>
</evidence>
<feature type="transmembrane region" description="Helical" evidence="7">
    <location>
        <begin position="114"/>
        <end position="133"/>
    </location>
</feature>
<proteinExistence type="inferred from homology"/>
<evidence type="ECO:0000256" key="7">
    <source>
        <dbReference type="SAM" id="Phobius"/>
    </source>
</evidence>
<evidence type="ECO:0000256" key="5">
    <source>
        <dbReference type="ARBA" id="ARBA00023136"/>
    </source>
</evidence>
<feature type="transmembrane region" description="Helical" evidence="7">
    <location>
        <begin position="139"/>
        <end position="159"/>
    </location>
</feature>
<dbReference type="GO" id="GO:0061024">
    <property type="term" value="P:membrane organization"/>
    <property type="evidence" value="ECO:0007669"/>
    <property type="project" value="TreeGrafter"/>
</dbReference>
<evidence type="ECO:0000256" key="2">
    <source>
        <dbReference type="ARBA" id="ARBA00007322"/>
    </source>
</evidence>
<keyword evidence="3 7" id="KW-0812">Transmembrane</keyword>
<name>A0A7S1T5P2_9RHOD</name>
<dbReference type="GO" id="GO:0071786">
    <property type="term" value="P:endoplasmic reticulum tubular network organization"/>
    <property type="evidence" value="ECO:0007669"/>
    <property type="project" value="TreeGrafter"/>
</dbReference>
<gene>
    <name evidence="8" type="ORF">CCAE0312_LOCUS539</name>
</gene>
<comment type="subcellular location">
    <subcellularLocation>
        <location evidence="1">Membrane</location>
        <topology evidence="1">Multi-pass membrane protein</topology>
    </subcellularLocation>
</comment>
<keyword evidence="5 7" id="KW-0472">Membrane</keyword>
<dbReference type="AlphaFoldDB" id="A0A7S1T5P2"/>
<dbReference type="PANTHER" id="PTHR12703">
    <property type="entry name" value="TRANSMEMBRANE PROTEIN 33"/>
    <property type="match status" value="1"/>
</dbReference>
<evidence type="ECO:0000256" key="3">
    <source>
        <dbReference type="ARBA" id="ARBA00022692"/>
    </source>
</evidence>
<evidence type="ECO:0000256" key="4">
    <source>
        <dbReference type="ARBA" id="ARBA00022989"/>
    </source>
</evidence>
<accession>A0A7S1T5P2</accession>
<dbReference type="PANTHER" id="PTHR12703:SF4">
    <property type="entry name" value="TRANSMEMBRANE PROTEIN 33"/>
    <property type="match status" value="1"/>
</dbReference>
<dbReference type="GO" id="GO:0005783">
    <property type="term" value="C:endoplasmic reticulum"/>
    <property type="evidence" value="ECO:0007669"/>
    <property type="project" value="TreeGrafter"/>
</dbReference>
<reference evidence="8" key="1">
    <citation type="submission" date="2021-01" db="EMBL/GenBank/DDBJ databases">
        <authorList>
            <person name="Corre E."/>
            <person name="Pelletier E."/>
            <person name="Niang G."/>
            <person name="Scheremetjew M."/>
            <person name="Finn R."/>
            <person name="Kale V."/>
            <person name="Holt S."/>
            <person name="Cochrane G."/>
            <person name="Meng A."/>
            <person name="Brown T."/>
            <person name="Cohen L."/>
        </authorList>
    </citation>
    <scope>NUCLEOTIDE SEQUENCE</scope>
    <source>
        <strain evidence="8">SAG 36.94</strain>
    </source>
</reference>
<feature type="compositionally biased region" description="Low complexity" evidence="6">
    <location>
        <begin position="66"/>
        <end position="83"/>
    </location>
</feature>